<reference evidence="2 3" key="1">
    <citation type="journal article" date="2019" name="Commun. Biol.">
        <title>The bagworm genome reveals a unique fibroin gene that provides high tensile strength.</title>
        <authorList>
            <person name="Kono N."/>
            <person name="Nakamura H."/>
            <person name="Ohtoshi R."/>
            <person name="Tomita M."/>
            <person name="Numata K."/>
            <person name="Arakawa K."/>
        </authorList>
    </citation>
    <scope>NUCLEOTIDE SEQUENCE [LARGE SCALE GENOMIC DNA]</scope>
</reference>
<protein>
    <submittedName>
        <fullName evidence="2">Uncharacterized protein</fullName>
    </submittedName>
</protein>
<keyword evidence="3" id="KW-1185">Reference proteome</keyword>
<evidence type="ECO:0000313" key="2">
    <source>
        <dbReference type="EMBL" id="GBP96338.1"/>
    </source>
</evidence>
<evidence type="ECO:0000256" key="1">
    <source>
        <dbReference type="SAM" id="MobiDB-lite"/>
    </source>
</evidence>
<sequence>MTCSKRLQTLTSEPPNMLSYLTYDQTCPNVLDVELKGANYHSIQTADSQGPEAHNVETLCKRKEVGQEKSIDESEHRSRVE</sequence>
<dbReference type="EMBL" id="BGZK01002770">
    <property type="protein sequence ID" value="GBP96338.1"/>
    <property type="molecule type" value="Genomic_DNA"/>
</dbReference>
<proteinExistence type="predicted"/>
<accession>A0A4C2A8A5</accession>
<dbReference type="AlphaFoldDB" id="A0A4C2A8A5"/>
<gene>
    <name evidence="2" type="ORF">EVAR_95631_1</name>
</gene>
<name>A0A4C2A8A5_EUMVA</name>
<organism evidence="2 3">
    <name type="scientific">Eumeta variegata</name>
    <name type="common">Bagworm moth</name>
    <name type="synonym">Eumeta japonica</name>
    <dbReference type="NCBI Taxonomy" id="151549"/>
    <lineage>
        <taxon>Eukaryota</taxon>
        <taxon>Metazoa</taxon>
        <taxon>Ecdysozoa</taxon>
        <taxon>Arthropoda</taxon>
        <taxon>Hexapoda</taxon>
        <taxon>Insecta</taxon>
        <taxon>Pterygota</taxon>
        <taxon>Neoptera</taxon>
        <taxon>Endopterygota</taxon>
        <taxon>Lepidoptera</taxon>
        <taxon>Glossata</taxon>
        <taxon>Ditrysia</taxon>
        <taxon>Tineoidea</taxon>
        <taxon>Psychidae</taxon>
        <taxon>Oiketicinae</taxon>
        <taxon>Eumeta</taxon>
    </lineage>
</organism>
<evidence type="ECO:0000313" key="3">
    <source>
        <dbReference type="Proteomes" id="UP000299102"/>
    </source>
</evidence>
<feature type="region of interest" description="Disordered" evidence="1">
    <location>
        <begin position="61"/>
        <end position="81"/>
    </location>
</feature>
<comment type="caution">
    <text evidence="2">The sequence shown here is derived from an EMBL/GenBank/DDBJ whole genome shotgun (WGS) entry which is preliminary data.</text>
</comment>
<dbReference type="Proteomes" id="UP000299102">
    <property type="component" value="Unassembled WGS sequence"/>
</dbReference>